<organism evidence="2 3">
    <name type="scientific">Cercophora newfieldiana</name>
    <dbReference type="NCBI Taxonomy" id="92897"/>
    <lineage>
        <taxon>Eukaryota</taxon>
        <taxon>Fungi</taxon>
        <taxon>Dikarya</taxon>
        <taxon>Ascomycota</taxon>
        <taxon>Pezizomycotina</taxon>
        <taxon>Sordariomycetes</taxon>
        <taxon>Sordariomycetidae</taxon>
        <taxon>Sordariales</taxon>
        <taxon>Lasiosphaeriaceae</taxon>
        <taxon>Cercophora</taxon>
    </lineage>
</organism>
<accession>A0AA39Y9G3</accession>
<reference evidence="2" key="1">
    <citation type="submission" date="2023-06" db="EMBL/GenBank/DDBJ databases">
        <title>Genome-scale phylogeny and comparative genomics of the fungal order Sordariales.</title>
        <authorList>
            <consortium name="Lawrence Berkeley National Laboratory"/>
            <person name="Hensen N."/>
            <person name="Bonometti L."/>
            <person name="Westerberg I."/>
            <person name="Brannstrom I.O."/>
            <person name="Guillou S."/>
            <person name="Cros-Aarteil S."/>
            <person name="Calhoun S."/>
            <person name="Haridas S."/>
            <person name="Kuo A."/>
            <person name="Mondo S."/>
            <person name="Pangilinan J."/>
            <person name="Riley R."/>
            <person name="Labutti K."/>
            <person name="Andreopoulos B."/>
            <person name="Lipzen A."/>
            <person name="Chen C."/>
            <person name="Yanf M."/>
            <person name="Daum C."/>
            <person name="Ng V."/>
            <person name="Clum A."/>
            <person name="Steindorff A."/>
            <person name="Ohm R."/>
            <person name="Martin F."/>
            <person name="Silar P."/>
            <person name="Natvig D."/>
            <person name="Lalanne C."/>
            <person name="Gautier V."/>
            <person name="Ament-Velasquez S.L."/>
            <person name="Kruys A."/>
            <person name="Hutchinson M.I."/>
            <person name="Powell A.J."/>
            <person name="Barry K."/>
            <person name="Miller A.N."/>
            <person name="Grigoriev I.V."/>
            <person name="Debuchy R."/>
            <person name="Gladieux P."/>
            <person name="Thoren M.H."/>
            <person name="Johannesson H."/>
        </authorList>
    </citation>
    <scope>NUCLEOTIDE SEQUENCE</scope>
    <source>
        <strain evidence="2">SMH2532-1</strain>
    </source>
</reference>
<sequence>PDTDAPSIPPRYLIILHPQSLRIPRIQPPRPQPSPSESPAAHHTRDHVEVALRRQMRRRHDHVLPGGVHPEREAMRQRLARAHADWVAMLRLAGGVAPPVLREGGVEDGAEAAGDEVRVDGGIAGEEGEEVVFCCAVGLGVGFFGVFWVEREGELDGGGAEFVEEGAAGEREGGTLGGKERGGDVEEEFEGEGDEGGPRLVDVHADGGRGDLRWGLLRFRGWAAAGRSSGRDFE</sequence>
<feature type="compositionally biased region" description="Basic and acidic residues" evidence="1">
    <location>
        <begin position="168"/>
        <end position="184"/>
    </location>
</feature>
<proteinExistence type="predicted"/>
<name>A0AA39Y9G3_9PEZI</name>
<gene>
    <name evidence="2" type="ORF">B0T16DRAFT_408327</name>
</gene>
<keyword evidence="3" id="KW-1185">Reference proteome</keyword>
<evidence type="ECO:0000313" key="2">
    <source>
        <dbReference type="EMBL" id="KAK0648511.1"/>
    </source>
</evidence>
<feature type="non-terminal residue" evidence="2">
    <location>
        <position position="234"/>
    </location>
</feature>
<feature type="non-terminal residue" evidence="2">
    <location>
        <position position="1"/>
    </location>
</feature>
<dbReference type="EMBL" id="JAULSV010000003">
    <property type="protein sequence ID" value="KAK0648511.1"/>
    <property type="molecule type" value="Genomic_DNA"/>
</dbReference>
<evidence type="ECO:0000256" key="1">
    <source>
        <dbReference type="SAM" id="MobiDB-lite"/>
    </source>
</evidence>
<feature type="compositionally biased region" description="Pro residues" evidence="1">
    <location>
        <begin position="26"/>
        <end position="36"/>
    </location>
</feature>
<feature type="region of interest" description="Disordered" evidence="1">
    <location>
        <begin position="166"/>
        <end position="200"/>
    </location>
</feature>
<dbReference type="Proteomes" id="UP001174936">
    <property type="component" value="Unassembled WGS sequence"/>
</dbReference>
<feature type="region of interest" description="Disordered" evidence="1">
    <location>
        <begin position="19"/>
        <end position="46"/>
    </location>
</feature>
<dbReference type="AlphaFoldDB" id="A0AA39Y9G3"/>
<evidence type="ECO:0000313" key="3">
    <source>
        <dbReference type="Proteomes" id="UP001174936"/>
    </source>
</evidence>
<comment type="caution">
    <text evidence="2">The sequence shown here is derived from an EMBL/GenBank/DDBJ whole genome shotgun (WGS) entry which is preliminary data.</text>
</comment>
<protein>
    <submittedName>
        <fullName evidence="2">Uncharacterized protein</fullName>
    </submittedName>
</protein>
<feature type="compositionally biased region" description="Acidic residues" evidence="1">
    <location>
        <begin position="185"/>
        <end position="195"/>
    </location>
</feature>